<dbReference type="OrthoDB" id="1808203at2"/>
<sequence>MVFFNTPKLTQQLQELQEEARRIVVTKEAPQGVLRLAVNGLQQVLEVSFGPTAPALMDRGELAAVVRDTFNEALSEARRQLRDEVVKMTGLNIPHLPGLF</sequence>
<evidence type="ECO:0000313" key="2">
    <source>
        <dbReference type="Proteomes" id="UP000184529"/>
    </source>
</evidence>
<protein>
    <recommendedName>
        <fullName evidence="3">Nucleoid-associated protein</fullName>
    </recommendedName>
</protein>
<dbReference type="AlphaFoldDB" id="A0A1M6LSW9"/>
<dbReference type="RefSeq" id="WP_072871144.1">
    <property type="nucleotide sequence ID" value="NZ_FQZM01000055.1"/>
</dbReference>
<proteinExistence type="predicted"/>
<dbReference type="Proteomes" id="UP000184529">
    <property type="component" value="Unassembled WGS sequence"/>
</dbReference>
<reference evidence="2" key="1">
    <citation type="submission" date="2016-11" db="EMBL/GenBank/DDBJ databases">
        <authorList>
            <person name="Varghese N."/>
            <person name="Submissions S."/>
        </authorList>
    </citation>
    <scope>NUCLEOTIDE SEQUENCE [LARGE SCALE GENOMIC DNA]</scope>
    <source>
        <strain evidence="2">DSM 16057</strain>
    </source>
</reference>
<dbReference type="EMBL" id="FQZM01000055">
    <property type="protein sequence ID" value="SHJ74283.1"/>
    <property type="molecule type" value="Genomic_DNA"/>
</dbReference>
<dbReference type="Gene3D" id="3.30.1310.10">
    <property type="entry name" value="Nucleoid-associated protein YbaB-like domain"/>
    <property type="match status" value="1"/>
</dbReference>
<dbReference type="Pfam" id="PF02575">
    <property type="entry name" value="YbaB_DNA_bd"/>
    <property type="match status" value="1"/>
</dbReference>
<name>A0A1M6LSW9_9FIRM</name>
<dbReference type="STRING" id="1121432.SAMN02745219_03231"/>
<dbReference type="SUPFAM" id="SSF82607">
    <property type="entry name" value="YbaB-like"/>
    <property type="match status" value="1"/>
</dbReference>
<dbReference type="InterPro" id="IPR036894">
    <property type="entry name" value="YbaB-like_sf"/>
</dbReference>
<dbReference type="InterPro" id="IPR004401">
    <property type="entry name" value="YbaB/EbfC"/>
</dbReference>
<gene>
    <name evidence="1" type="ORF">SAMN02745219_03231</name>
</gene>
<keyword evidence="2" id="KW-1185">Reference proteome</keyword>
<organism evidence="1 2">
    <name type="scientific">Desulfofundulus thermosubterraneus DSM 16057</name>
    <dbReference type="NCBI Taxonomy" id="1121432"/>
    <lineage>
        <taxon>Bacteria</taxon>
        <taxon>Bacillati</taxon>
        <taxon>Bacillota</taxon>
        <taxon>Clostridia</taxon>
        <taxon>Eubacteriales</taxon>
        <taxon>Peptococcaceae</taxon>
        <taxon>Desulfofundulus</taxon>
    </lineage>
</organism>
<evidence type="ECO:0000313" key="1">
    <source>
        <dbReference type="EMBL" id="SHJ74283.1"/>
    </source>
</evidence>
<evidence type="ECO:0008006" key="3">
    <source>
        <dbReference type="Google" id="ProtNLM"/>
    </source>
</evidence>
<accession>A0A1M6LSW9</accession>
<dbReference type="GO" id="GO:0003677">
    <property type="term" value="F:DNA binding"/>
    <property type="evidence" value="ECO:0007669"/>
    <property type="project" value="InterPro"/>
</dbReference>